<feature type="chain" id="PRO_5046823888" description="DUF4468 domain-containing protein" evidence="1">
    <location>
        <begin position="19"/>
        <end position="197"/>
    </location>
</feature>
<feature type="signal peptide" evidence="1">
    <location>
        <begin position="1"/>
        <end position="18"/>
    </location>
</feature>
<accession>A0ABT8WAR9</accession>
<evidence type="ECO:0000313" key="2">
    <source>
        <dbReference type="EMBL" id="MDO5970249.1"/>
    </source>
</evidence>
<reference evidence="2" key="1">
    <citation type="submission" date="2023-07" db="EMBL/GenBank/DDBJ databases">
        <title>Two novel species in the genus Flavivirga.</title>
        <authorList>
            <person name="Kwon K."/>
        </authorList>
    </citation>
    <scope>NUCLEOTIDE SEQUENCE</scope>
    <source>
        <strain evidence="2">KCTC 52353</strain>
    </source>
</reference>
<organism evidence="2 3">
    <name type="scientific">Flavivirga aquimarina</name>
    <dbReference type="NCBI Taxonomy" id="2027862"/>
    <lineage>
        <taxon>Bacteria</taxon>
        <taxon>Pseudomonadati</taxon>
        <taxon>Bacteroidota</taxon>
        <taxon>Flavobacteriia</taxon>
        <taxon>Flavobacteriales</taxon>
        <taxon>Flavobacteriaceae</taxon>
        <taxon>Flavivirga</taxon>
    </lineage>
</organism>
<proteinExistence type="predicted"/>
<evidence type="ECO:0000313" key="3">
    <source>
        <dbReference type="Proteomes" id="UP001176883"/>
    </source>
</evidence>
<protein>
    <recommendedName>
        <fullName evidence="4">DUF4468 domain-containing protein</fullName>
    </recommendedName>
</protein>
<dbReference type="Proteomes" id="UP001176883">
    <property type="component" value="Unassembled WGS sequence"/>
</dbReference>
<evidence type="ECO:0000256" key="1">
    <source>
        <dbReference type="SAM" id="SignalP"/>
    </source>
</evidence>
<comment type="caution">
    <text evidence="2">The sequence shown here is derived from an EMBL/GenBank/DDBJ whole genome shotgun (WGS) entry which is preliminary data.</text>
</comment>
<dbReference type="EMBL" id="JAUOEK010000118">
    <property type="protein sequence ID" value="MDO5970249.1"/>
    <property type="molecule type" value="Genomic_DNA"/>
</dbReference>
<keyword evidence="1" id="KW-0732">Signal</keyword>
<sequence length="197" mass="22816">MKKIILFSIILMSAASFAQSDKNDDSQETKFVYNREGLSPKNITTYIDGKKKENMASKAEKWLDEKYGNFEDVLSKSDKSDEGETAKGNKKVTFTGLTNNAICFTEKSNYICGDIECKIELRFKDGEYRFRPINMFYKTSSSKKSKKINFQKNKFYSNDGKIIEGYEKVLSQVENLLNNLNKSLLNYLTDKEQEEEW</sequence>
<evidence type="ECO:0008006" key="4">
    <source>
        <dbReference type="Google" id="ProtNLM"/>
    </source>
</evidence>
<dbReference type="RefSeq" id="WP_303277940.1">
    <property type="nucleotide sequence ID" value="NZ_JAUOEK010000118.1"/>
</dbReference>
<keyword evidence="3" id="KW-1185">Reference proteome</keyword>
<name>A0ABT8WAR9_9FLAO</name>
<gene>
    <name evidence="2" type="ORF">Q4Q35_10570</name>
</gene>